<gene>
    <name evidence="1" type="ORF">KDL28_27470</name>
</gene>
<proteinExistence type="predicted"/>
<dbReference type="EMBL" id="JAGSOV010000059">
    <property type="protein sequence ID" value="MCO1658815.1"/>
    <property type="molecule type" value="Genomic_DNA"/>
</dbReference>
<organism evidence="1 2">
    <name type="scientific">Pseudonocardia humida</name>
    <dbReference type="NCBI Taxonomy" id="2800819"/>
    <lineage>
        <taxon>Bacteria</taxon>
        <taxon>Bacillati</taxon>
        <taxon>Actinomycetota</taxon>
        <taxon>Actinomycetes</taxon>
        <taxon>Pseudonocardiales</taxon>
        <taxon>Pseudonocardiaceae</taxon>
        <taxon>Pseudonocardia</taxon>
    </lineage>
</organism>
<evidence type="ECO:0000313" key="2">
    <source>
        <dbReference type="Proteomes" id="UP001165283"/>
    </source>
</evidence>
<dbReference type="InterPro" id="IPR046348">
    <property type="entry name" value="SIS_dom_sf"/>
</dbReference>
<name>A0ABT1A713_9PSEU</name>
<dbReference type="SUPFAM" id="SSF53697">
    <property type="entry name" value="SIS domain"/>
    <property type="match status" value="1"/>
</dbReference>
<keyword evidence="2" id="KW-1185">Reference proteome</keyword>
<keyword evidence="1" id="KW-0413">Isomerase</keyword>
<evidence type="ECO:0000313" key="1">
    <source>
        <dbReference type="EMBL" id="MCO1658815.1"/>
    </source>
</evidence>
<dbReference type="Gene3D" id="3.40.50.10490">
    <property type="entry name" value="Glucose-6-phosphate isomerase like protein, domain 1"/>
    <property type="match status" value="1"/>
</dbReference>
<sequence>MSSPDRAAEPPTGVVSDLVGGSVASRVAAGDPALWPGAAWPGWVRAARSARPMVGAVSALGETLRVAGLHRIVLVTTAGVGVAVEGLGVGTAPGTGLIVLDTADPESVADVLAGDLDTTALVTVLPPGATGPEAESVALVHEVVTEALIAEGLPAERHTVLIDVPDGPLARRASGATLLAGPPDVSGLWSSLSAYTLVPAGLAGADIGVLLAGADVAAAALAEDSPDNPALVLGAILAAAPTVALTGTPALVEYATELIAGGLGKDGRGPLAVRLDDPDAPLADLVRSAGVPDGALAIEVAGPVAGTGAAPALVERTDGGPGLRTEGSAAGQVLLWQHAVAVAAHLLAVDPTHRPAGTRPPADTATAFVDGFVDGAVAVRGGSWLPAGTDTVADALRALVDPSGAAPTHLAVHAYLDRESDASAAVLRLELARRTGLTTTFGWAPRCLAGTGQYDEGGPDAPVVCQLTGDAAEPGERPEELGERQRATADADAAALAANGRRVLRLHFVDRIAGLVTLAKAVQQL</sequence>
<dbReference type="Proteomes" id="UP001165283">
    <property type="component" value="Unassembled WGS sequence"/>
</dbReference>
<protein>
    <submittedName>
        <fullName evidence="1">Glucose-6-phosphate isomerase</fullName>
    </submittedName>
</protein>
<reference evidence="1" key="1">
    <citation type="submission" date="2021-04" db="EMBL/GenBank/DDBJ databases">
        <title>Pseudonocardia sp. nov., isolated from sandy soil of mangrove forest.</title>
        <authorList>
            <person name="Zan Z."/>
            <person name="Huang R."/>
            <person name="Liu W."/>
        </authorList>
    </citation>
    <scope>NUCLEOTIDE SEQUENCE</scope>
    <source>
        <strain evidence="1">S2-4</strain>
    </source>
</reference>
<comment type="caution">
    <text evidence="1">The sequence shown here is derived from an EMBL/GenBank/DDBJ whole genome shotgun (WGS) entry which is preliminary data.</text>
</comment>
<dbReference type="RefSeq" id="WP_252443160.1">
    <property type="nucleotide sequence ID" value="NZ_JAGSOV010000059.1"/>
</dbReference>
<accession>A0ABT1A713</accession>
<dbReference type="GO" id="GO:0016853">
    <property type="term" value="F:isomerase activity"/>
    <property type="evidence" value="ECO:0007669"/>
    <property type="project" value="UniProtKB-KW"/>
</dbReference>